<dbReference type="EMBL" id="OU963864">
    <property type="protein sequence ID" value="CAH0769698.1"/>
    <property type="molecule type" value="Genomic_DNA"/>
</dbReference>
<feature type="disulfide bond" evidence="1">
    <location>
        <begin position="134"/>
        <end position="143"/>
    </location>
</feature>
<evidence type="ECO:0000256" key="2">
    <source>
        <dbReference type="SAM" id="MobiDB-lite"/>
    </source>
</evidence>
<sequence>MENDNLICESRLSRTWPSLGDFVQIVLASISRFYRFLARFSGRRRWSGLKAAPCSMRLALPYFVLLVFSYLAAITDACSSRSTPKPRPPLPTARPNITFDTYVCPPNYAKEYCLSGGTCFTVKIGESILFNCECADGFMGQRCEFKDLEGSYLPTRKAVLLETASIASGATIAVLLVVFAGVSMYIHIQRRHKQQRLAAGTCCVDGSGGDIERRLPFARRCNSAPLTKIPRANLHSQRAAVLSSAEKGDCVTSSVYISVDLIPPRVQPSLQTAPLHAPSRSAPTITSPDPQSQRHIVEC</sequence>
<dbReference type="GO" id="GO:0048018">
    <property type="term" value="F:receptor ligand activity"/>
    <property type="evidence" value="ECO:0007669"/>
    <property type="project" value="InterPro"/>
</dbReference>
<dbReference type="Proteomes" id="UP001152759">
    <property type="component" value="Chromosome 3"/>
</dbReference>
<name>A0A9P0CBM3_BEMTA</name>
<dbReference type="KEGG" id="btab:109030732"/>
<dbReference type="PANTHER" id="PTHR12332">
    <property type="entry name" value="KEREN-RELATED"/>
    <property type="match status" value="1"/>
</dbReference>
<feature type="transmembrane region" description="Helical" evidence="3">
    <location>
        <begin position="166"/>
        <end position="186"/>
    </location>
</feature>
<proteinExistence type="predicted"/>
<evidence type="ECO:0000256" key="1">
    <source>
        <dbReference type="PROSITE-ProRule" id="PRU00076"/>
    </source>
</evidence>
<evidence type="ECO:0000313" key="6">
    <source>
        <dbReference type="Proteomes" id="UP001152759"/>
    </source>
</evidence>
<feature type="transmembrane region" description="Helical" evidence="3">
    <location>
        <begin position="19"/>
        <end position="37"/>
    </location>
</feature>
<dbReference type="AlphaFoldDB" id="A0A9P0CBM3"/>
<dbReference type="InterPro" id="IPR043403">
    <property type="entry name" value="Gurken/Spitz"/>
</dbReference>
<accession>A0A9P0CBM3</accession>
<feature type="compositionally biased region" description="Polar residues" evidence="2">
    <location>
        <begin position="281"/>
        <end position="299"/>
    </location>
</feature>
<keyword evidence="1" id="KW-0245">EGF-like domain</keyword>
<dbReference type="CDD" id="cd00054">
    <property type="entry name" value="EGF_CA"/>
    <property type="match status" value="1"/>
</dbReference>
<dbReference type="PROSITE" id="PS01186">
    <property type="entry name" value="EGF_2"/>
    <property type="match status" value="1"/>
</dbReference>
<protein>
    <recommendedName>
        <fullName evidence="4">EGF-like domain-containing protein</fullName>
    </recommendedName>
</protein>
<keyword evidence="1" id="KW-1015">Disulfide bond</keyword>
<comment type="caution">
    <text evidence="1">Lacks conserved residue(s) required for the propagation of feature annotation.</text>
</comment>
<reference evidence="5" key="1">
    <citation type="submission" date="2021-12" db="EMBL/GenBank/DDBJ databases">
        <authorList>
            <person name="King R."/>
        </authorList>
    </citation>
    <scope>NUCLEOTIDE SEQUENCE</scope>
</reference>
<dbReference type="InterPro" id="IPR000742">
    <property type="entry name" value="EGF"/>
</dbReference>
<gene>
    <name evidence="5" type="ORF">BEMITA_LOCUS6658</name>
</gene>
<dbReference type="PROSITE" id="PS50026">
    <property type="entry name" value="EGF_3"/>
    <property type="match status" value="1"/>
</dbReference>
<feature type="region of interest" description="Disordered" evidence="2">
    <location>
        <begin position="270"/>
        <end position="299"/>
    </location>
</feature>
<keyword evidence="3" id="KW-1133">Transmembrane helix</keyword>
<organism evidence="5 6">
    <name type="scientific">Bemisia tabaci</name>
    <name type="common">Sweetpotato whitefly</name>
    <name type="synonym">Aleurodes tabaci</name>
    <dbReference type="NCBI Taxonomy" id="7038"/>
    <lineage>
        <taxon>Eukaryota</taxon>
        <taxon>Metazoa</taxon>
        <taxon>Ecdysozoa</taxon>
        <taxon>Arthropoda</taxon>
        <taxon>Hexapoda</taxon>
        <taxon>Insecta</taxon>
        <taxon>Pterygota</taxon>
        <taxon>Neoptera</taxon>
        <taxon>Paraneoptera</taxon>
        <taxon>Hemiptera</taxon>
        <taxon>Sternorrhyncha</taxon>
        <taxon>Aleyrodoidea</taxon>
        <taxon>Aleyrodidae</taxon>
        <taxon>Aleyrodinae</taxon>
        <taxon>Bemisia</taxon>
    </lineage>
</organism>
<keyword evidence="3" id="KW-0812">Transmembrane</keyword>
<keyword evidence="3" id="KW-0472">Membrane</keyword>
<feature type="domain" description="EGF-like" evidence="4">
    <location>
        <begin position="100"/>
        <end position="144"/>
    </location>
</feature>
<keyword evidence="6" id="KW-1185">Reference proteome</keyword>
<dbReference type="PANTHER" id="PTHR12332:SF1">
    <property type="entry name" value="KEREN-RELATED"/>
    <property type="match status" value="1"/>
</dbReference>
<dbReference type="GO" id="GO:0005154">
    <property type="term" value="F:epidermal growth factor receptor binding"/>
    <property type="evidence" value="ECO:0007669"/>
    <property type="project" value="InterPro"/>
</dbReference>
<dbReference type="PROSITE" id="PS00022">
    <property type="entry name" value="EGF_1"/>
    <property type="match status" value="1"/>
</dbReference>
<feature type="transmembrane region" description="Helical" evidence="3">
    <location>
        <begin position="58"/>
        <end position="75"/>
    </location>
</feature>
<evidence type="ECO:0000256" key="3">
    <source>
        <dbReference type="SAM" id="Phobius"/>
    </source>
</evidence>
<evidence type="ECO:0000313" key="5">
    <source>
        <dbReference type="EMBL" id="CAH0769698.1"/>
    </source>
</evidence>
<dbReference type="GO" id="GO:0007173">
    <property type="term" value="P:epidermal growth factor receptor signaling pathway"/>
    <property type="evidence" value="ECO:0007669"/>
    <property type="project" value="InterPro"/>
</dbReference>
<evidence type="ECO:0000259" key="4">
    <source>
        <dbReference type="PROSITE" id="PS50026"/>
    </source>
</evidence>
<dbReference type="Gene3D" id="2.10.25.10">
    <property type="entry name" value="Laminin"/>
    <property type="match status" value="1"/>
</dbReference>
<dbReference type="SUPFAM" id="SSF57196">
    <property type="entry name" value="EGF/Laminin"/>
    <property type="match status" value="1"/>
</dbReference>